<accession>A0A2S6N3B4</accession>
<name>A0A2S6N3B4_9HYPH</name>
<dbReference type="EMBL" id="NHSJ01000098">
    <property type="protein sequence ID" value="PPQ29114.1"/>
    <property type="molecule type" value="Genomic_DNA"/>
</dbReference>
<dbReference type="AlphaFoldDB" id="A0A2S6N3B4"/>
<reference evidence="1 2" key="1">
    <citation type="journal article" date="2018" name="Arch. Microbiol.">
        <title>New insights into the metabolic potential of the phototrophic purple bacterium Rhodopila globiformis DSM 161(T) from its draft genome sequence and evidence for a vanadium-dependent nitrogenase.</title>
        <authorList>
            <person name="Imhoff J.F."/>
            <person name="Rahn T."/>
            <person name="Kunzel S."/>
            <person name="Neulinger S.C."/>
        </authorList>
    </citation>
    <scope>NUCLEOTIDE SEQUENCE [LARGE SCALE GENOMIC DNA]</scope>
    <source>
        <strain evidence="1 2">DSM 16996</strain>
    </source>
</reference>
<evidence type="ECO:0000313" key="1">
    <source>
        <dbReference type="EMBL" id="PPQ29114.1"/>
    </source>
</evidence>
<proteinExistence type="predicted"/>
<evidence type="ECO:0000313" key="2">
    <source>
        <dbReference type="Proteomes" id="UP000239089"/>
    </source>
</evidence>
<comment type="caution">
    <text evidence="1">The sequence shown here is derived from an EMBL/GenBank/DDBJ whole genome shotgun (WGS) entry which is preliminary data.</text>
</comment>
<gene>
    <name evidence="1" type="ORF">CCR94_16060</name>
</gene>
<organism evidence="1 2">
    <name type="scientific">Rhodoblastus sphagnicola</name>
    <dbReference type="NCBI Taxonomy" id="333368"/>
    <lineage>
        <taxon>Bacteria</taxon>
        <taxon>Pseudomonadati</taxon>
        <taxon>Pseudomonadota</taxon>
        <taxon>Alphaproteobacteria</taxon>
        <taxon>Hyphomicrobiales</taxon>
        <taxon>Rhodoblastaceae</taxon>
        <taxon>Rhodoblastus</taxon>
    </lineage>
</organism>
<dbReference type="Proteomes" id="UP000239089">
    <property type="component" value="Unassembled WGS sequence"/>
</dbReference>
<protein>
    <submittedName>
        <fullName evidence="1">Uncharacterized protein</fullName>
    </submittedName>
</protein>
<keyword evidence="2" id="KW-1185">Reference proteome</keyword>
<sequence>MSWPGLVASGAQKQIIDFQMWFGDGDLARRARLARKFLFEFGEVGQLASVEDEAGARRSGFLALMSGTGGHVEHRLAVGHMEVRHRTHIVG</sequence>